<keyword evidence="1" id="KW-0732">Signal</keyword>
<sequence length="75" mass="8318">MRKITLLIICIFSMQLVNAQTAANSLTSKDSITLRIAQEAKVFIQSKTAVGIFVGLYRDGRIYTYNDGSVCKDVN</sequence>
<protein>
    <recommendedName>
        <fullName evidence="4">Serine hydrolase</fullName>
    </recommendedName>
</protein>
<feature type="signal peptide" evidence="1">
    <location>
        <begin position="1"/>
        <end position="19"/>
    </location>
</feature>
<dbReference type="AlphaFoldDB" id="A0A4U6CSL0"/>
<dbReference type="Proteomes" id="UP000304900">
    <property type="component" value="Unassembled WGS sequence"/>
</dbReference>
<comment type="caution">
    <text evidence="2">The sequence shown here is derived from an EMBL/GenBank/DDBJ whole genome shotgun (WGS) entry which is preliminary data.</text>
</comment>
<dbReference type="EMBL" id="SZVO01000018">
    <property type="protein sequence ID" value="TKT87599.1"/>
    <property type="molecule type" value="Genomic_DNA"/>
</dbReference>
<accession>A0A4U6CSL0</accession>
<evidence type="ECO:0000256" key="1">
    <source>
        <dbReference type="SAM" id="SignalP"/>
    </source>
</evidence>
<name>A0A4U6CSL0_9BACT</name>
<evidence type="ECO:0008006" key="4">
    <source>
        <dbReference type="Google" id="ProtNLM"/>
    </source>
</evidence>
<proteinExistence type="predicted"/>
<gene>
    <name evidence="2" type="ORF">FDK13_28835</name>
</gene>
<dbReference type="RefSeq" id="WP_137343486.1">
    <property type="nucleotide sequence ID" value="NZ_BSQH01000005.1"/>
</dbReference>
<organism evidence="2 3">
    <name type="scientific">Dyadobacter frigoris</name>
    <dbReference type="NCBI Taxonomy" id="2576211"/>
    <lineage>
        <taxon>Bacteria</taxon>
        <taxon>Pseudomonadati</taxon>
        <taxon>Bacteroidota</taxon>
        <taxon>Cytophagia</taxon>
        <taxon>Cytophagales</taxon>
        <taxon>Spirosomataceae</taxon>
        <taxon>Dyadobacter</taxon>
    </lineage>
</organism>
<feature type="chain" id="PRO_5021004870" description="Serine hydrolase" evidence="1">
    <location>
        <begin position="20"/>
        <end position="75"/>
    </location>
</feature>
<reference evidence="2 3" key="1">
    <citation type="submission" date="2019-05" db="EMBL/GenBank/DDBJ databases">
        <title>Dyadobacter AR-3-8 sp. nov., isolated from arctic soil.</title>
        <authorList>
            <person name="Chaudhary D.K."/>
        </authorList>
    </citation>
    <scope>NUCLEOTIDE SEQUENCE [LARGE SCALE GENOMIC DNA]</scope>
    <source>
        <strain evidence="2 3">AR-3-8</strain>
    </source>
</reference>
<keyword evidence="3" id="KW-1185">Reference proteome</keyword>
<evidence type="ECO:0000313" key="3">
    <source>
        <dbReference type="Proteomes" id="UP000304900"/>
    </source>
</evidence>
<evidence type="ECO:0000313" key="2">
    <source>
        <dbReference type="EMBL" id="TKT87599.1"/>
    </source>
</evidence>